<comment type="subcellular location">
    <subcellularLocation>
        <location evidence="2">Cell inner membrane</location>
        <topology evidence="2">Single-pass type II membrane protein</topology>
        <orientation evidence="2">Periplasmic side</orientation>
    </subcellularLocation>
</comment>
<keyword evidence="8 10" id="KW-0472">Membrane</keyword>
<evidence type="ECO:0000256" key="8">
    <source>
        <dbReference type="ARBA" id="ARBA00023136"/>
    </source>
</evidence>
<evidence type="ECO:0000256" key="4">
    <source>
        <dbReference type="ARBA" id="ARBA00015384"/>
    </source>
</evidence>
<evidence type="ECO:0000256" key="6">
    <source>
        <dbReference type="ARBA" id="ARBA00022989"/>
    </source>
</evidence>
<dbReference type="GO" id="GO:0005886">
    <property type="term" value="C:plasma membrane"/>
    <property type="evidence" value="ECO:0007669"/>
    <property type="project" value="UniProtKB-SubCell"/>
</dbReference>
<dbReference type="InterPro" id="IPR007533">
    <property type="entry name" value="Cyt_c_oxidase_assmbl_CtaG"/>
</dbReference>
<dbReference type="Proteomes" id="UP000315995">
    <property type="component" value="Chromosome"/>
</dbReference>
<accession>A0A5B8Y5M4</accession>
<dbReference type="AlphaFoldDB" id="A0A4Y6PNG5"/>
<dbReference type="RefSeq" id="WP_141196355.1">
    <property type="nucleotide sequence ID" value="NZ_CP041186.1"/>
</dbReference>
<proteinExistence type="inferred from homology"/>
<comment type="similarity">
    <text evidence="3">Belongs to the COX11/CtaG family.</text>
</comment>
<evidence type="ECO:0000256" key="3">
    <source>
        <dbReference type="ARBA" id="ARBA00009620"/>
    </source>
</evidence>
<gene>
    <name evidence="11" type="ORF">FIV42_03615</name>
</gene>
<dbReference type="Pfam" id="PF04442">
    <property type="entry name" value="CtaG_Cox11"/>
    <property type="match status" value="1"/>
</dbReference>
<evidence type="ECO:0000256" key="10">
    <source>
        <dbReference type="SAM" id="Phobius"/>
    </source>
</evidence>
<organism evidence="11 12">
    <name type="scientific">Persicimonas caeni</name>
    <dbReference type="NCBI Taxonomy" id="2292766"/>
    <lineage>
        <taxon>Bacteria</taxon>
        <taxon>Deltaproteobacteria</taxon>
        <taxon>Bradymonadales</taxon>
        <taxon>Bradymonadaceae</taxon>
        <taxon>Persicimonas</taxon>
    </lineage>
</organism>
<sequence length="215" mass="24282">MAEHQEQTTPNDVNESAEPARPTQEMVENNKRTGKKMLAFIAFMFLVAAASIPLYRIVCVAIDPGGSSWQNGETDSYEGVTVDKSRKVKVRFAAEVNRQLPWRFEPTEYSVTVHPGEKRLTKFVSENLDGARAIKGQAVYDINPPEAGQYFKKIECFCFTEQTLEPGEQVDMPLYFWFDPDMPDHIKEITLAYTFFNADTSRKRAGETAAITPGK</sequence>
<feature type="transmembrane region" description="Helical" evidence="10">
    <location>
        <begin position="38"/>
        <end position="58"/>
    </location>
</feature>
<dbReference type="GO" id="GO:0005507">
    <property type="term" value="F:copper ion binding"/>
    <property type="evidence" value="ECO:0007669"/>
    <property type="project" value="InterPro"/>
</dbReference>
<feature type="region of interest" description="Disordered" evidence="9">
    <location>
        <begin position="1"/>
        <end position="28"/>
    </location>
</feature>
<dbReference type="SUPFAM" id="SSF110111">
    <property type="entry name" value="Ctag/Cox11"/>
    <property type="match status" value="1"/>
</dbReference>
<dbReference type="PIRSF" id="PIRSF005413">
    <property type="entry name" value="COX11"/>
    <property type="match status" value="1"/>
</dbReference>
<evidence type="ECO:0000256" key="1">
    <source>
        <dbReference type="ARBA" id="ARBA00004007"/>
    </source>
</evidence>
<dbReference type="OrthoDB" id="9804841at2"/>
<keyword evidence="12" id="KW-1185">Reference proteome</keyword>
<accession>A0A4Y6PNG5</accession>
<dbReference type="Gene3D" id="2.60.370.10">
    <property type="entry name" value="Ctag/Cox11"/>
    <property type="match status" value="1"/>
</dbReference>
<evidence type="ECO:0000256" key="2">
    <source>
        <dbReference type="ARBA" id="ARBA00004382"/>
    </source>
</evidence>
<dbReference type="EMBL" id="CP041186">
    <property type="protein sequence ID" value="QDG49858.1"/>
    <property type="molecule type" value="Genomic_DNA"/>
</dbReference>
<keyword evidence="5 10" id="KW-0812">Transmembrane</keyword>
<evidence type="ECO:0000256" key="7">
    <source>
        <dbReference type="ARBA" id="ARBA00023008"/>
    </source>
</evidence>
<evidence type="ECO:0000313" key="11">
    <source>
        <dbReference type="EMBL" id="QDG49858.1"/>
    </source>
</evidence>
<dbReference type="PANTHER" id="PTHR21320">
    <property type="entry name" value="CYTOCHROME C OXIDASE ASSEMBLY PROTEIN COX11-RELATED"/>
    <property type="match status" value="1"/>
</dbReference>
<comment type="function">
    <text evidence="1">Exerts its effect at some terminal stage of cytochrome c oxidase synthesis, probably by being involved in the insertion of the copper B into subunit I.</text>
</comment>
<dbReference type="InterPro" id="IPR023471">
    <property type="entry name" value="CtaG/Cox11_dom_sf"/>
</dbReference>
<evidence type="ECO:0000256" key="9">
    <source>
        <dbReference type="SAM" id="MobiDB-lite"/>
    </source>
</evidence>
<keyword evidence="7" id="KW-0186">Copper</keyword>
<name>A0A4Y6PNG5_PERCE</name>
<dbReference type="NCBIfam" id="NF003465">
    <property type="entry name" value="PRK05089.1"/>
    <property type="match status" value="1"/>
</dbReference>
<keyword evidence="6 10" id="KW-1133">Transmembrane helix</keyword>
<protein>
    <recommendedName>
        <fullName evidence="4">Cytochrome c oxidase assembly protein CtaG</fullName>
    </recommendedName>
</protein>
<dbReference type="PANTHER" id="PTHR21320:SF3">
    <property type="entry name" value="CYTOCHROME C OXIDASE ASSEMBLY PROTEIN COX11, MITOCHONDRIAL-RELATED"/>
    <property type="match status" value="1"/>
</dbReference>
<evidence type="ECO:0000313" key="12">
    <source>
        <dbReference type="Proteomes" id="UP000315995"/>
    </source>
</evidence>
<evidence type="ECO:0000256" key="5">
    <source>
        <dbReference type="ARBA" id="ARBA00022692"/>
    </source>
</evidence>
<dbReference type="FunFam" id="2.60.370.10:FF:000001">
    <property type="entry name" value="COX11 cytochrome c oxidase assembly homolog"/>
    <property type="match status" value="1"/>
</dbReference>
<reference evidence="11 12" key="1">
    <citation type="submission" date="2019-06" db="EMBL/GenBank/DDBJ databases">
        <title>Persicimonas caeni gen. nov., sp. nov., a predatory bacterium isolated from solar saltern.</title>
        <authorList>
            <person name="Wang S."/>
        </authorList>
    </citation>
    <scope>NUCLEOTIDE SEQUENCE [LARGE SCALE GENOMIC DNA]</scope>
    <source>
        <strain evidence="11 12">YN101</strain>
    </source>
</reference>